<evidence type="ECO:0000313" key="2">
    <source>
        <dbReference type="EMBL" id="ARO13564.1"/>
    </source>
</evidence>
<reference evidence="2 3" key="1">
    <citation type="submission" date="2017-02" db="EMBL/GenBank/DDBJ databases">
        <title>Ketogulonicigenium robustum SPU B003 Genome sequencing and assembly.</title>
        <authorList>
            <person name="Li Y."/>
            <person name="Liu L."/>
            <person name="Wang C."/>
            <person name="Zhang M."/>
            <person name="Zhang T."/>
            <person name="Zhang Y."/>
        </authorList>
    </citation>
    <scope>NUCLEOTIDE SEQUENCE [LARGE SCALE GENOMIC DNA]</scope>
    <source>
        <strain evidence="2 3">SPU_B003</strain>
    </source>
</reference>
<dbReference type="Proteomes" id="UP000242447">
    <property type="component" value="Chromosome"/>
</dbReference>
<name>A0A1W6NWI6_9RHOB</name>
<accession>A0A1W6NWI6</accession>
<proteinExistence type="predicted"/>
<protein>
    <submittedName>
        <fullName evidence="2">Uncharacterized protein</fullName>
    </submittedName>
</protein>
<dbReference type="KEGG" id="kro:BVG79_00204"/>
<keyword evidence="3" id="KW-1185">Reference proteome</keyword>
<evidence type="ECO:0000256" key="1">
    <source>
        <dbReference type="SAM" id="MobiDB-lite"/>
    </source>
</evidence>
<organism evidence="2 3">
    <name type="scientific">Ketogulonicigenium robustum</name>
    <dbReference type="NCBI Taxonomy" id="92947"/>
    <lineage>
        <taxon>Bacteria</taxon>
        <taxon>Pseudomonadati</taxon>
        <taxon>Pseudomonadota</taxon>
        <taxon>Alphaproteobacteria</taxon>
        <taxon>Rhodobacterales</taxon>
        <taxon>Roseobacteraceae</taxon>
        <taxon>Ketogulonicigenium</taxon>
    </lineage>
</organism>
<evidence type="ECO:0000313" key="3">
    <source>
        <dbReference type="Proteomes" id="UP000242447"/>
    </source>
</evidence>
<feature type="region of interest" description="Disordered" evidence="1">
    <location>
        <begin position="29"/>
        <end position="55"/>
    </location>
</feature>
<gene>
    <name evidence="2" type="ORF">BVG79_00204</name>
</gene>
<dbReference type="AlphaFoldDB" id="A0A1W6NWI6"/>
<dbReference type="EMBL" id="CP019937">
    <property type="protein sequence ID" value="ARO13564.1"/>
    <property type="molecule type" value="Genomic_DNA"/>
</dbReference>
<sequence length="55" mass="5945">MKKAPAMAGAFGVLVLLFLRSVIDQFKPHGVQNGEGDGQRKAQNPSKIPHVICPF</sequence>